<dbReference type="EC" id="4.2.2.29" evidence="7"/>
<dbReference type="GO" id="GO:0071555">
    <property type="term" value="P:cell wall organization"/>
    <property type="evidence" value="ECO:0007669"/>
    <property type="project" value="UniProtKB-KW"/>
</dbReference>
<comment type="caution">
    <text evidence="8">The sequence shown here is derived from an EMBL/GenBank/DDBJ whole genome shotgun (WGS) entry which is preliminary data.</text>
</comment>
<dbReference type="GO" id="GO:0005886">
    <property type="term" value="C:plasma membrane"/>
    <property type="evidence" value="ECO:0007669"/>
    <property type="project" value="UniProtKB-SubCell"/>
</dbReference>
<dbReference type="PANTHER" id="PTHR30518:SF2">
    <property type="entry name" value="ENDOLYTIC MUREIN TRANSGLYCOSYLASE"/>
    <property type="match status" value="1"/>
</dbReference>
<dbReference type="PANTHER" id="PTHR30518">
    <property type="entry name" value="ENDOLYTIC MUREIN TRANSGLYCOSYLASE"/>
    <property type="match status" value="1"/>
</dbReference>
<protein>
    <recommendedName>
        <fullName evidence="7">Endolytic murein transglycosylase</fullName>
        <ecNumber evidence="7">4.2.2.29</ecNumber>
    </recommendedName>
    <alternativeName>
        <fullName evidence="7">Peptidoglycan lytic transglycosylase</fullName>
    </alternativeName>
    <alternativeName>
        <fullName evidence="7">Peptidoglycan polymerization terminase</fullName>
    </alternativeName>
</protein>
<comment type="subcellular location">
    <subcellularLocation>
        <location evidence="7">Cell membrane</location>
        <topology evidence="7">Single-pass membrane protein</topology>
    </subcellularLocation>
</comment>
<dbReference type="EMBL" id="JACRSY010000020">
    <property type="protein sequence ID" value="MBC8580387.1"/>
    <property type="molecule type" value="Genomic_DNA"/>
</dbReference>
<dbReference type="RefSeq" id="WP_177669755.1">
    <property type="nucleotide sequence ID" value="NZ_JACRSY010000020.1"/>
</dbReference>
<evidence type="ECO:0000313" key="9">
    <source>
        <dbReference type="Proteomes" id="UP000655830"/>
    </source>
</evidence>
<dbReference type="Proteomes" id="UP000655830">
    <property type="component" value="Unassembled WGS sequence"/>
</dbReference>
<name>A0A926IE39_9FIRM</name>
<evidence type="ECO:0000256" key="3">
    <source>
        <dbReference type="ARBA" id="ARBA00022989"/>
    </source>
</evidence>
<feature type="site" description="Important for catalytic activity" evidence="7">
    <location>
        <position position="242"/>
    </location>
</feature>
<evidence type="ECO:0000256" key="6">
    <source>
        <dbReference type="ARBA" id="ARBA00023316"/>
    </source>
</evidence>
<evidence type="ECO:0000256" key="2">
    <source>
        <dbReference type="ARBA" id="ARBA00022692"/>
    </source>
</evidence>
<proteinExistence type="inferred from homology"/>
<keyword evidence="9" id="KW-1185">Reference proteome</keyword>
<sequence length="365" mass="42399">MKKHSHTQRMLLNMIITLLLITLAICGSIIVFSKSFDYTFNMIEEDQNRPTLPNVHTLQLQVDEQTTAQTLAKLLYDEQFIGNQFWFVVEAKLSDLEDDLYPGTYTISSNMTNHDIVKLLTTNPDTLEEVQFTIPEGFTITQIANRLEDKQIVSKAAFLNAIENKTYDYDFLKDIPEGGTYKLEGYLFPDTYRIHKNASAEEIVSIMLRRFEEITSRYNQYLYNSDYTLHDIVTIASIIEREAKLEEERPTISGVIYNRLNQQMKLQMCSTIQYALPERKQTLTYEDLSLDSPYNTYLHEGLPQGPICTPGESALRAAFMPEEHDYYYFVLEDASTSKHAFSQTAEEHNFYKTRYKQSQDINFVD</sequence>
<dbReference type="AlphaFoldDB" id="A0A926IE39"/>
<evidence type="ECO:0000256" key="5">
    <source>
        <dbReference type="ARBA" id="ARBA00023239"/>
    </source>
</evidence>
<dbReference type="Pfam" id="PF02618">
    <property type="entry name" value="YceG"/>
    <property type="match status" value="1"/>
</dbReference>
<feature type="transmembrane region" description="Helical" evidence="7">
    <location>
        <begin position="12"/>
        <end position="32"/>
    </location>
</feature>
<comment type="similarity">
    <text evidence="7">Belongs to the transglycosylase MltG family.</text>
</comment>
<comment type="catalytic activity">
    <reaction evidence="7">
        <text>a peptidoglycan chain = a peptidoglycan chain with N-acetyl-1,6-anhydromuramyl-[peptide] at the reducing end + a peptidoglycan chain with N-acetylglucosamine at the non-reducing end.</text>
        <dbReference type="EC" id="4.2.2.29"/>
    </reaction>
</comment>
<dbReference type="NCBIfam" id="TIGR00247">
    <property type="entry name" value="endolytic transglycosylase MltG"/>
    <property type="match status" value="1"/>
</dbReference>
<accession>A0A926IE39</accession>
<dbReference type="GO" id="GO:0008932">
    <property type="term" value="F:lytic endotransglycosylase activity"/>
    <property type="evidence" value="ECO:0007669"/>
    <property type="project" value="UniProtKB-UniRule"/>
</dbReference>
<dbReference type="HAMAP" id="MF_02065">
    <property type="entry name" value="MltG"/>
    <property type="match status" value="1"/>
</dbReference>
<keyword evidence="1 7" id="KW-1003">Cell membrane</keyword>
<reference evidence="8" key="1">
    <citation type="submission" date="2020-08" db="EMBL/GenBank/DDBJ databases">
        <title>Genome public.</title>
        <authorList>
            <person name="Liu C."/>
            <person name="Sun Q."/>
        </authorList>
    </citation>
    <scope>NUCLEOTIDE SEQUENCE</scope>
    <source>
        <strain evidence="8">NSJ-12</strain>
    </source>
</reference>
<dbReference type="Gene3D" id="3.30.1490.480">
    <property type="entry name" value="Endolytic murein transglycosylase"/>
    <property type="match status" value="2"/>
</dbReference>
<dbReference type="CDD" id="cd08010">
    <property type="entry name" value="MltG_like"/>
    <property type="match status" value="1"/>
</dbReference>
<evidence type="ECO:0000313" key="8">
    <source>
        <dbReference type="EMBL" id="MBC8580387.1"/>
    </source>
</evidence>
<dbReference type="InterPro" id="IPR003770">
    <property type="entry name" value="MLTG-like"/>
</dbReference>
<dbReference type="GO" id="GO:0009252">
    <property type="term" value="P:peptidoglycan biosynthetic process"/>
    <property type="evidence" value="ECO:0007669"/>
    <property type="project" value="UniProtKB-UniRule"/>
</dbReference>
<keyword evidence="4 7" id="KW-0472">Membrane</keyword>
<comment type="function">
    <text evidence="7">Functions as a peptidoglycan terminase that cleaves nascent peptidoglycan strands endolytically to terminate their elongation.</text>
</comment>
<keyword evidence="5 7" id="KW-0456">Lyase</keyword>
<gene>
    <name evidence="7 8" type="primary">mltG</name>
    <name evidence="8" type="ORF">H8718_12695</name>
</gene>
<organism evidence="8 9">
    <name type="scientific">Zhenhengia yiwuensis</name>
    <dbReference type="NCBI Taxonomy" id="2763666"/>
    <lineage>
        <taxon>Bacteria</taxon>
        <taxon>Bacillati</taxon>
        <taxon>Bacillota</taxon>
        <taxon>Clostridia</taxon>
        <taxon>Lachnospirales</taxon>
        <taxon>Lachnospiraceae</taxon>
        <taxon>Zhenhengia</taxon>
    </lineage>
</organism>
<keyword evidence="3 7" id="KW-1133">Transmembrane helix</keyword>
<evidence type="ECO:0000256" key="7">
    <source>
        <dbReference type="HAMAP-Rule" id="MF_02065"/>
    </source>
</evidence>
<evidence type="ECO:0000256" key="1">
    <source>
        <dbReference type="ARBA" id="ARBA00022475"/>
    </source>
</evidence>
<keyword evidence="6 7" id="KW-0961">Cell wall biogenesis/degradation</keyword>
<keyword evidence="2 7" id="KW-0812">Transmembrane</keyword>
<evidence type="ECO:0000256" key="4">
    <source>
        <dbReference type="ARBA" id="ARBA00023136"/>
    </source>
</evidence>